<keyword evidence="1" id="KW-1185">Reference proteome</keyword>
<reference evidence="2" key="1">
    <citation type="submission" date="2017-02" db="UniProtKB">
        <authorList>
            <consortium name="WormBaseParasite"/>
        </authorList>
    </citation>
    <scope>IDENTIFICATION</scope>
</reference>
<evidence type="ECO:0000313" key="1">
    <source>
        <dbReference type="Proteomes" id="UP000036681"/>
    </source>
</evidence>
<organism evidence="1 2">
    <name type="scientific">Ascaris lumbricoides</name>
    <name type="common">Giant roundworm</name>
    <dbReference type="NCBI Taxonomy" id="6252"/>
    <lineage>
        <taxon>Eukaryota</taxon>
        <taxon>Metazoa</taxon>
        <taxon>Ecdysozoa</taxon>
        <taxon>Nematoda</taxon>
        <taxon>Chromadorea</taxon>
        <taxon>Rhabditida</taxon>
        <taxon>Spirurina</taxon>
        <taxon>Ascaridomorpha</taxon>
        <taxon>Ascaridoidea</taxon>
        <taxon>Ascarididae</taxon>
        <taxon>Ascaris</taxon>
    </lineage>
</organism>
<name>A0A0M3IH55_ASCLU</name>
<sequence length="100" mass="11340">MPVVMMLTWRLMKLMYCNCKLVRVSFPLDRVFEILEVATVLQKCKLEHSKPHDVSVDADVLRRRPVIVLILPDARDGLCLSDELDIDGVPAGVGGDFVWM</sequence>
<evidence type="ECO:0000313" key="2">
    <source>
        <dbReference type="WBParaSite" id="ALUE_0001770401-mRNA-1"/>
    </source>
</evidence>
<dbReference type="AlphaFoldDB" id="A0A0M3IH55"/>
<accession>A0A0M3IH55</accession>
<dbReference type="WBParaSite" id="ALUE_0001770401-mRNA-1">
    <property type="protein sequence ID" value="ALUE_0001770401-mRNA-1"/>
    <property type="gene ID" value="ALUE_0001770401"/>
</dbReference>
<protein>
    <submittedName>
        <fullName evidence="2">Secreted protein</fullName>
    </submittedName>
</protein>
<proteinExistence type="predicted"/>
<dbReference type="Proteomes" id="UP000036681">
    <property type="component" value="Unplaced"/>
</dbReference>